<evidence type="ECO:0000256" key="13">
    <source>
        <dbReference type="ARBA" id="ARBA00023015"/>
    </source>
</evidence>
<evidence type="ECO:0000256" key="8">
    <source>
        <dbReference type="ARBA" id="ARBA00022553"/>
    </source>
</evidence>
<comment type="similarity">
    <text evidence="3">Belongs to the RRM NELF-E family.</text>
</comment>
<dbReference type="SUPFAM" id="SSF54928">
    <property type="entry name" value="RNA-binding domain, RBD"/>
    <property type="match status" value="1"/>
</dbReference>
<evidence type="ECO:0000256" key="2">
    <source>
        <dbReference type="ARBA" id="ARBA00004286"/>
    </source>
</evidence>
<feature type="region of interest" description="Disordered" evidence="21">
    <location>
        <begin position="1"/>
        <end position="113"/>
    </location>
</feature>
<dbReference type="Pfam" id="PF00076">
    <property type="entry name" value="RRM_1"/>
    <property type="match status" value="1"/>
</dbReference>
<dbReference type="AlphaFoldDB" id="A0AAD9P4W7"/>
<keyword evidence="24" id="KW-1185">Reference proteome</keyword>
<dbReference type="InterPro" id="IPR012677">
    <property type="entry name" value="Nucleotide-bd_a/b_plait_sf"/>
</dbReference>
<keyword evidence="16" id="KW-0539">Nucleus</keyword>
<dbReference type="PROSITE" id="PS50102">
    <property type="entry name" value="RRM"/>
    <property type="match status" value="1"/>
</dbReference>
<comment type="subunit">
    <text evidence="18">The NELF complex is composed of NELFA, NELFB, NELFCD and NELFE. Interacts with NELFB.</text>
</comment>
<organism evidence="23 24">
    <name type="scientific">Ridgeia piscesae</name>
    <name type="common">Tubeworm</name>
    <dbReference type="NCBI Taxonomy" id="27915"/>
    <lineage>
        <taxon>Eukaryota</taxon>
        <taxon>Metazoa</taxon>
        <taxon>Spiralia</taxon>
        <taxon>Lophotrochozoa</taxon>
        <taxon>Annelida</taxon>
        <taxon>Polychaeta</taxon>
        <taxon>Sedentaria</taxon>
        <taxon>Canalipalpata</taxon>
        <taxon>Sabellida</taxon>
        <taxon>Siboglinidae</taxon>
        <taxon>Ridgeia</taxon>
    </lineage>
</organism>
<dbReference type="GO" id="GO:0032021">
    <property type="term" value="C:NELF complex"/>
    <property type="evidence" value="ECO:0007669"/>
    <property type="project" value="InterPro"/>
</dbReference>
<evidence type="ECO:0000256" key="17">
    <source>
        <dbReference type="ARBA" id="ARBA00059578"/>
    </source>
</evidence>
<comment type="caution">
    <text evidence="23">The sequence shown here is derived from an EMBL/GenBank/DDBJ whole genome shotgun (WGS) entry which is preliminary data.</text>
</comment>
<evidence type="ECO:0000256" key="21">
    <source>
        <dbReference type="SAM" id="MobiDB-lite"/>
    </source>
</evidence>
<dbReference type="PANTHER" id="PTHR17250:SF0">
    <property type="entry name" value="NEGATIVE ELONGATION FACTOR E"/>
    <property type="match status" value="1"/>
</dbReference>
<evidence type="ECO:0000313" key="23">
    <source>
        <dbReference type="EMBL" id="KAK2188025.1"/>
    </source>
</evidence>
<sequence>MRAAAKQEPVQPTKVSKKQPSEAAANATEQAKKLLKAGDTEKSAVGYQPFPPTQMSDMDDITPQQPEGRRPSMKGLYESFTSSRDRKPSGEREKERERDFERRDHSREPPKKGNTVYVRAHGITEEILRKAFSNVGNILNLTIERVKNCGFVTFEKMESADKAINEMNGTMVFGIRINVSMARRQPSFDGDSGDASGNSWSTLENMLLIYSTDLCTHLLVATSQSQKGSHRDKREMKVYDEDDIF</sequence>
<comment type="function">
    <text evidence="17">Essential component of the NELF complex, a complex that negatively regulates the elongation of transcription by RNA polymerase II. The NELF complex, which acts via an association with the DSIF complex and causes transcriptional pausing, is counteracted by the P-TEFb kinase complex. Provides the strongest RNA binding activity of the NELF complex and may initially recruit the NELF complex to RNA.</text>
</comment>
<evidence type="ECO:0000256" key="1">
    <source>
        <dbReference type="ARBA" id="ARBA00004123"/>
    </source>
</evidence>
<keyword evidence="8" id="KW-0597">Phosphoprotein</keyword>
<evidence type="ECO:0000256" key="14">
    <source>
        <dbReference type="ARBA" id="ARBA00023054"/>
    </source>
</evidence>
<evidence type="ECO:0000256" key="18">
    <source>
        <dbReference type="ARBA" id="ARBA00063939"/>
    </source>
</evidence>
<evidence type="ECO:0000256" key="11">
    <source>
        <dbReference type="ARBA" id="ARBA00022843"/>
    </source>
</evidence>
<dbReference type="GO" id="GO:0005694">
    <property type="term" value="C:chromosome"/>
    <property type="evidence" value="ECO:0007669"/>
    <property type="project" value="UniProtKB-SubCell"/>
</dbReference>
<evidence type="ECO:0000256" key="19">
    <source>
        <dbReference type="ARBA" id="ARBA00077512"/>
    </source>
</evidence>
<dbReference type="Gene3D" id="3.30.70.330">
    <property type="match status" value="1"/>
</dbReference>
<keyword evidence="10" id="KW-0013">ADP-ribosylation</keyword>
<evidence type="ECO:0000256" key="7">
    <source>
        <dbReference type="ARBA" id="ARBA00022499"/>
    </source>
</evidence>
<evidence type="ECO:0000256" key="10">
    <source>
        <dbReference type="ARBA" id="ARBA00022765"/>
    </source>
</evidence>
<keyword evidence="14" id="KW-0175">Coiled coil</keyword>
<dbReference type="SMART" id="SM00360">
    <property type="entry name" value="RRM"/>
    <property type="match status" value="1"/>
</dbReference>
<evidence type="ECO:0000256" key="15">
    <source>
        <dbReference type="ARBA" id="ARBA00023163"/>
    </source>
</evidence>
<keyword evidence="9" id="KW-0677">Repeat</keyword>
<feature type="compositionally biased region" description="Basic and acidic residues" evidence="21">
    <location>
        <begin position="83"/>
        <end position="111"/>
    </location>
</feature>
<evidence type="ECO:0000256" key="5">
    <source>
        <dbReference type="ARBA" id="ARBA00022454"/>
    </source>
</evidence>
<evidence type="ECO:0000256" key="12">
    <source>
        <dbReference type="ARBA" id="ARBA00022884"/>
    </source>
</evidence>
<dbReference type="GO" id="GO:0034244">
    <property type="term" value="P:negative regulation of transcription elongation by RNA polymerase II"/>
    <property type="evidence" value="ECO:0007669"/>
    <property type="project" value="TreeGrafter"/>
</dbReference>
<keyword evidence="12 20" id="KW-0694">RNA-binding</keyword>
<evidence type="ECO:0000259" key="22">
    <source>
        <dbReference type="PROSITE" id="PS50102"/>
    </source>
</evidence>
<keyword evidence="5" id="KW-0158">Chromosome</keyword>
<keyword evidence="6" id="KW-0678">Repressor</keyword>
<proteinExistence type="inferred from homology"/>
<comment type="subcellular location">
    <subcellularLocation>
        <location evidence="2">Chromosome</location>
    </subcellularLocation>
    <subcellularLocation>
        <location evidence="1">Nucleus</location>
    </subcellularLocation>
</comment>
<evidence type="ECO:0000313" key="24">
    <source>
        <dbReference type="Proteomes" id="UP001209878"/>
    </source>
</evidence>
<gene>
    <name evidence="23" type="ORF">NP493_146g00011</name>
</gene>
<dbReference type="FunFam" id="3.30.70.330:FF:000188">
    <property type="entry name" value="Negative elongation factor complex member E"/>
    <property type="match status" value="1"/>
</dbReference>
<dbReference type="EMBL" id="JAODUO010000146">
    <property type="protein sequence ID" value="KAK2188025.1"/>
    <property type="molecule type" value="Genomic_DNA"/>
</dbReference>
<evidence type="ECO:0000256" key="3">
    <source>
        <dbReference type="ARBA" id="ARBA00006120"/>
    </source>
</evidence>
<dbReference type="InterPro" id="IPR033102">
    <property type="entry name" value="NELFE"/>
</dbReference>
<dbReference type="PANTHER" id="PTHR17250">
    <property type="entry name" value="NEGATIVE ELONGATION FACTOR E"/>
    <property type="match status" value="1"/>
</dbReference>
<protein>
    <recommendedName>
        <fullName evidence="4">Negative elongation factor E</fullName>
    </recommendedName>
    <alternativeName>
        <fullName evidence="19">RNA-binding protein RD</fullName>
    </alternativeName>
</protein>
<name>A0AAD9P4W7_RIDPI</name>
<keyword evidence="15" id="KW-0804">Transcription</keyword>
<evidence type="ECO:0000256" key="16">
    <source>
        <dbReference type="ARBA" id="ARBA00023242"/>
    </source>
</evidence>
<dbReference type="GO" id="GO:0003723">
    <property type="term" value="F:RNA binding"/>
    <property type="evidence" value="ECO:0007669"/>
    <property type="project" value="UniProtKB-UniRule"/>
</dbReference>
<dbReference type="InterPro" id="IPR000504">
    <property type="entry name" value="RRM_dom"/>
</dbReference>
<evidence type="ECO:0000256" key="6">
    <source>
        <dbReference type="ARBA" id="ARBA00022491"/>
    </source>
</evidence>
<evidence type="ECO:0000256" key="20">
    <source>
        <dbReference type="PROSITE-ProRule" id="PRU00176"/>
    </source>
</evidence>
<keyword evidence="7" id="KW-1017">Isopeptide bond</keyword>
<feature type="domain" description="RRM" evidence="22">
    <location>
        <begin position="114"/>
        <end position="184"/>
    </location>
</feature>
<evidence type="ECO:0000256" key="4">
    <source>
        <dbReference type="ARBA" id="ARBA00014464"/>
    </source>
</evidence>
<keyword evidence="11" id="KW-0832">Ubl conjugation</keyword>
<keyword evidence="13" id="KW-0805">Transcription regulation</keyword>
<accession>A0AAD9P4W7</accession>
<reference evidence="23" key="1">
    <citation type="journal article" date="2023" name="Mol. Biol. Evol.">
        <title>Third-Generation Sequencing Reveals the Adaptive Role of the Epigenome in Three Deep-Sea Polychaetes.</title>
        <authorList>
            <person name="Perez M."/>
            <person name="Aroh O."/>
            <person name="Sun Y."/>
            <person name="Lan Y."/>
            <person name="Juniper S.K."/>
            <person name="Young C.R."/>
            <person name="Angers B."/>
            <person name="Qian P.Y."/>
        </authorList>
    </citation>
    <scope>NUCLEOTIDE SEQUENCE</scope>
    <source>
        <strain evidence="23">R07B-5</strain>
    </source>
</reference>
<dbReference type="InterPro" id="IPR035979">
    <property type="entry name" value="RBD_domain_sf"/>
</dbReference>
<dbReference type="Proteomes" id="UP001209878">
    <property type="component" value="Unassembled WGS sequence"/>
</dbReference>
<feature type="compositionally biased region" description="Basic and acidic residues" evidence="21">
    <location>
        <begin position="30"/>
        <end position="42"/>
    </location>
</feature>
<evidence type="ECO:0000256" key="9">
    <source>
        <dbReference type="ARBA" id="ARBA00022737"/>
    </source>
</evidence>